<comment type="catalytic activity">
    <reaction evidence="7">
        <text>a quinone + sn-glycerol 3-phosphate = dihydroxyacetone phosphate + a quinol</text>
        <dbReference type="Rhea" id="RHEA:18977"/>
        <dbReference type="ChEBI" id="CHEBI:24646"/>
        <dbReference type="ChEBI" id="CHEBI:57597"/>
        <dbReference type="ChEBI" id="CHEBI:57642"/>
        <dbReference type="ChEBI" id="CHEBI:132124"/>
        <dbReference type="EC" id="1.1.5.3"/>
    </reaction>
</comment>
<evidence type="ECO:0000256" key="1">
    <source>
        <dbReference type="ARBA" id="ARBA00001974"/>
    </source>
</evidence>
<feature type="domain" description="FAD dependent oxidoreductase" evidence="8">
    <location>
        <begin position="65"/>
        <end position="396"/>
    </location>
</feature>
<keyword evidence="5" id="KW-0274">FAD</keyword>
<evidence type="ECO:0000256" key="4">
    <source>
        <dbReference type="ARBA" id="ARBA00022630"/>
    </source>
</evidence>
<comment type="cofactor">
    <cofactor evidence="1 7">
        <name>FAD</name>
        <dbReference type="ChEBI" id="CHEBI:57692"/>
    </cofactor>
</comment>
<evidence type="ECO:0000256" key="2">
    <source>
        <dbReference type="ARBA" id="ARBA00007330"/>
    </source>
</evidence>
<dbReference type="PROSITE" id="PS00978">
    <property type="entry name" value="FAD_G3PDH_2"/>
    <property type="match status" value="1"/>
</dbReference>
<dbReference type="SUPFAM" id="SSF51905">
    <property type="entry name" value="FAD/NAD(P)-binding domain"/>
    <property type="match status" value="1"/>
</dbReference>
<dbReference type="VEuPathDB" id="MicrosporidiaDB:CWI38_0574p0030"/>
<dbReference type="OrthoDB" id="264015at2759"/>
<dbReference type="InterPro" id="IPR000447">
    <property type="entry name" value="G3P_DH_FAD-dep"/>
</dbReference>
<evidence type="ECO:0000256" key="5">
    <source>
        <dbReference type="ARBA" id="ARBA00022827"/>
    </source>
</evidence>
<dbReference type="PRINTS" id="PR01001">
    <property type="entry name" value="FADG3PDH"/>
</dbReference>
<evidence type="ECO:0000259" key="8">
    <source>
        <dbReference type="Pfam" id="PF01266"/>
    </source>
</evidence>
<evidence type="ECO:0000259" key="9">
    <source>
        <dbReference type="Pfam" id="PF16901"/>
    </source>
</evidence>
<dbReference type="Gene3D" id="3.50.50.60">
    <property type="entry name" value="FAD/NAD(P)-binding domain"/>
    <property type="match status" value="1"/>
</dbReference>
<comment type="similarity">
    <text evidence="2 7">Belongs to the FAD-dependent glycerol-3-phosphate dehydrogenase family.</text>
</comment>
<evidence type="ECO:0000256" key="3">
    <source>
        <dbReference type="ARBA" id="ARBA00013029"/>
    </source>
</evidence>
<dbReference type="InterPro" id="IPR036188">
    <property type="entry name" value="FAD/NAD-bd_sf"/>
</dbReference>
<dbReference type="AlphaFoldDB" id="A0A4Q9LXA6"/>
<proteinExistence type="inferred from homology"/>
<dbReference type="PANTHER" id="PTHR11985">
    <property type="entry name" value="GLYCEROL-3-PHOSPHATE DEHYDROGENASE"/>
    <property type="match status" value="1"/>
</dbReference>
<dbReference type="InterPro" id="IPR031656">
    <property type="entry name" value="DAO_C"/>
</dbReference>
<dbReference type="EMBL" id="PITK01000574">
    <property type="protein sequence ID" value="TBU12957.1"/>
    <property type="molecule type" value="Genomic_DNA"/>
</dbReference>
<comment type="caution">
    <text evidence="10">The sequence shown here is derived from an EMBL/GenBank/DDBJ whole genome shotgun (WGS) entry which is preliminary data.</text>
</comment>
<dbReference type="Proteomes" id="UP000292282">
    <property type="component" value="Unassembled WGS sequence"/>
</dbReference>
<feature type="domain" description="Alpha-glycerophosphate oxidase C-terminal" evidence="9">
    <location>
        <begin position="451"/>
        <end position="571"/>
    </location>
</feature>
<reference evidence="10 11" key="1">
    <citation type="submission" date="2017-12" db="EMBL/GenBank/DDBJ databases">
        <authorList>
            <person name="Pombert J.-F."/>
            <person name="Haag K.L."/>
            <person name="Ebert D."/>
        </authorList>
    </citation>
    <scope>NUCLEOTIDE SEQUENCE [LARGE SCALE GENOMIC DNA]</scope>
    <source>
        <strain evidence="10">IL-G-3</strain>
    </source>
</reference>
<dbReference type="GO" id="GO:0004368">
    <property type="term" value="F:glycerol-3-phosphate dehydrogenase (quinone) activity"/>
    <property type="evidence" value="ECO:0007669"/>
    <property type="project" value="UniProtKB-EC"/>
</dbReference>
<evidence type="ECO:0000313" key="11">
    <source>
        <dbReference type="Proteomes" id="UP000292282"/>
    </source>
</evidence>
<sequence length="595" mass="67979">MMKKNTKYLVGSILLGYAGYKTIKEGYHFYRNHELEKKYKKKPSLSWAPLSRNESINRMKSKEFDLLIVGGGASGSGCALDAVTRGLSVALVDAGDFGCETSSKSTKLLHGGIRYLEKAMKYFDLSQFKLVFEALHERKHIINIAPYLANKLPIMLPVYNKIMVPYFWVGLKLYDWLSGTKSIGSSYFIGKSKTIEIFPRIKKDNLSGSVIYYDGQMDDSRLNLMLALTSSYHGAVISNYVEVKNILKENNISVGATCTDKITGETFKIKSKGIINTTGPFTDSIRKDTNKELRNIVVPSSGTHIVLPKEFGPKNMGFVFPQTSDGRILFFIPWKNKLIAGTTDNKCSVESNPKPSNDEINFLIDETKHLISYPDDLEKNTILSAWKGIRPLVKDPSKKNTESLARNHIIEVTSKRTITLSGGKWTTYRRMAEDAINKAIKTFKLNTKQPCVTKFIPLLGSHTYNHEMLYRIQRDLKVPLKVAKNWVSNYGDRAYKLRDYIKNDKINKISSIYDITEEDVEYTIDNEMAIKISDFILRRYRIGFIDVKEAYYMIDKVSKIMKRKFCWSHKQELVERKEAVESLKSLGLEFCMKKH</sequence>
<accession>A0A4Q9LXA6</accession>
<dbReference type="Gene3D" id="3.30.9.10">
    <property type="entry name" value="D-Amino Acid Oxidase, subunit A, domain 2"/>
    <property type="match status" value="1"/>
</dbReference>
<dbReference type="Pfam" id="PF01266">
    <property type="entry name" value="DAO"/>
    <property type="match status" value="1"/>
</dbReference>
<dbReference type="GO" id="GO:0006072">
    <property type="term" value="P:glycerol-3-phosphate metabolic process"/>
    <property type="evidence" value="ECO:0007669"/>
    <property type="project" value="UniProtKB-UniRule"/>
</dbReference>
<gene>
    <name evidence="10" type="ORF">CWI38_0574p0030</name>
</gene>
<evidence type="ECO:0000256" key="7">
    <source>
        <dbReference type="RuleBase" id="RU361217"/>
    </source>
</evidence>
<dbReference type="InterPro" id="IPR006076">
    <property type="entry name" value="FAD-dep_OxRdtase"/>
</dbReference>
<dbReference type="Pfam" id="PF16901">
    <property type="entry name" value="DAO_C"/>
    <property type="match status" value="1"/>
</dbReference>
<evidence type="ECO:0000313" key="10">
    <source>
        <dbReference type="EMBL" id="TBU12957.1"/>
    </source>
</evidence>
<dbReference type="STRING" id="1176355.A0A4Q9LXA6"/>
<dbReference type="PROSITE" id="PS00977">
    <property type="entry name" value="FAD_G3PDH_1"/>
    <property type="match status" value="1"/>
</dbReference>
<dbReference type="SUPFAM" id="SSF54373">
    <property type="entry name" value="FAD-linked reductases, C-terminal domain"/>
    <property type="match status" value="1"/>
</dbReference>
<dbReference type="InterPro" id="IPR038299">
    <property type="entry name" value="DAO_C_sf"/>
</dbReference>
<dbReference type="Gene3D" id="1.10.8.870">
    <property type="entry name" value="Alpha-glycerophosphate oxidase, cap domain"/>
    <property type="match status" value="1"/>
</dbReference>
<organism evidence="10 11">
    <name type="scientific">Hamiltosporidium tvaerminnensis</name>
    <dbReference type="NCBI Taxonomy" id="1176355"/>
    <lineage>
        <taxon>Eukaryota</taxon>
        <taxon>Fungi</taxon>
        <taxon>Fungi incertae sedis</taxon>
        <taxon>Microsporidia</taxon>
        <taxon>Dubosqiidae</taxon>
        <taxon>Hamiltosporidium</taxon>
    </lineage>
</organism>
<dbReference type="EC" id="1.1.5.3" evidence="3 7"/>
<dbReference type="GO" id="GO:0005739">
    <property type="term" value="C:mitochondrion"/>
    <property type="evidence" value="ECO:0007669"/>
    <property type="project" value="TreeGrafter"/>
</dbReference>
<name>A0A4Q9LXA6_9MICR</name>
<evidence type="ECO:0000256" key="6">
    <source>
        <dbReference type="ARBA" id="ARBA00023002"/>
    </source>
</evidence>
<protein>
    <recommendedName>
        <fullName evidence="3 7">Glycerol-3-phosphate dehydrogenase</fullName>
        <ecNumber evidence="3 7">1.1.5.3</ecNumber>
    </recommendedName>
</protein>
<keyword evidence="11" id="KW-1185">Reference proteome</keyword>
<keyword evidence="6 7" id="KW-0560">Oxidoreductase</keyword>
<dbReference type="PANTHER" id="PTHR11985:SF15">
    <property type="entry name" value="GLYCEROL-3-PHOSPHATE DEHYDROGENASE, MITOCHONDRIAL"/>
    <property type="match status" value="1"/>
</dbReference>
<keyword evidence="4 7" id="KW-0285">Flavoprotein</keyword>